<evidence type="ECO:0000313" key="2">
    <source>
        <dbReference type="EMBL" id="GMR30577.1"/>
    </source>
</evidence>
<feature type="compositionally biased region" description="Basic and acidic residues" evidence="1">
    <location>
        <begin position="204"/>
        <end position="213"/>
    </location>
</feature>
<accession>A0AAN4YX22</accession>
<feature type="compositionally biased region" description="Polar residues" evidence="1">
    <location>
        <begin position="130"/>
        <end position="142"/>
    </location>
</feature>
<evidence type="ECO:0000256" key="1">
    <source>
        <dbReference type="SAM" id="MobiDB-lite"/>
    </source>
</evidence>
<protein>
    <submittedName>
        <fullName evidence="2">Uncharacterized protein</fullName>
    </submittedName>
</protein>
<name>A0AAN4YX22_9BILA</name>
<dbReference type="EMBL" id="BTRK01000001">
    <property type="protein sequence ID" value="GMR30577.1"/>
    <property type="molecule type" value="Genomic_DNA"/>
</dbReference>
<comment type="caution">
    <text evidence="2">The sequence shown here is derived from an EMBL/GenBank/DDBJ whole genome shotgun (WGS) entry which is preliminary data.</text>
</comment>
<feature type="non-terminal residue" evidence="2">
    <location>
        <position position="213"/>
    </location>
</feature>
<sequence length="213" mass="24337">VDTDGLTHQQRLIRLKHLHERGVFGNHPSVQLLSESWTAGIFAIMEFVRRGPGDECFEDALAVFREKWRACRRNDEKRLTVLRERGYDICEAIDHLFGAFANLNAKKEGAKNGYAVNSAPSMRNPHGYQVKTSTSNKPSRSYASDGHQKQTQQHLFETIPPDEIKQDIDEEEQPLFSNDVEEDIKKEVDEDDAQLSGEQAPPVEIKEEIKDFE</sequence>
<feature type="non-terminal residue" evidence="2">
    <location>
        <position position="1"/>
    </location>
</feature>
<gene>
    <name evidence="2" type="ORF">PMAYCL1PPCAC_00772</name>
</gene>
<dbReference type="Proteomes" id="UP001328107">
    <property type="component" value="Unassembled WGS sequence"/>
</dbReference>
<proteinExistence type="predicted"/>
<keyword evidence="3" id="KW-1185">Reference proteome</keyword>
<dbReference type="AlphaFoldDB" id="A0AAN4YX22"/>
<reference evidence="3" key="1">
    <citation type="submission" date="2022-10" db="EMBL/GenBank/DDBJ databases">
        <title>Genome assembly of Pristionchus species.</title>
        <authorList>
            <person name="Yoshida K."/>
            <person name="Sommer R.J."/>
        </authorList>
    </citation>
    <scope>NUCLEOTIDE SEQUENCE [LARGE SCALE GENOMIC DNA]</scope>
    <source>
        <strain evidence="3">RS5460</strain>
    </source>
</reference>
<feature type="region of interest" description="Disordered" evidence="1">
    <location>
        <begin position="116"/>
        <end position="213"/>
    </location>
</feature>
<organism evidence="2 3">
    <name type="scientific">Pristionchus mayeri</name>
    <dbReference type="NCBI Taxonomy" id="1317129"/>
    <lineage>
        <taxon>Eukaryota</taxon>
        <taxon>Metazoa</taxon>
        <taxon>Ecdysozoa</taxon>
        <taxon>Nematoda</taxon>
        <taxon>Chromadorea</taxon>
        <taxon>Rhabditida</taxon>
        <taxon>Rhabditina</taxon>
        <taxon>Diplogasteromorpha</taxon>
        <taxon>Diplogasteroidea</taxon>
        <taxon>Neodiplogasteridae</taxon>
        <taxon>Pristionchus</taxon>
    </lineage>
</organism>
<evidence type="ECO:0000313" key="3">
    <source>
        <dbReference type="Proteomes" id="UP001328107"/>
    </source>
</evidence>